<sequence length="90" mass="10239">MKVFILWHVHHLARDGEGNVVHFADGEFAAQEDEGDDVKLLGVYSSEERARRRIASARELPGFRDEPDCFWHGAYEIDEDAWTSGYASEA</sequence>
<dbReference type="RefSeq" id="WP_345571498.1">
    <property type="nucleotide sequence ID" value="NZ_BAABDQ010000026.1"/>
</dbReference>
<accession>A0ABP6YVD3</accession>
<name>A0ABP6YVD3_9ACTN</name>
<comment type="caution">
    <text evidence="2">The sequence shown here is derived from an EMBL/GenBank/DDBJ whole genome shotgun (WGS) entry which is preliminary data.</text>
</comment>
<evidence type="ECO:0000259" key="1">
    <source>
        <dbReference type="Pfam" id="PF24024"/>
    </source>
</evidence>
<keyword evidence="3" id="KW-1185">Reference proteome</keyword>
<dbReference type="Proteomes" id="UP001500630">
    <property type="component" value="Unassembled WGS sequence"/>
</dbReference>
<dbReference type="InterPro" id="IPR055760">
    <property type="entry name" value="DUF7336"/>
</dbReference>
<evidence type="ECO:0000313" key="3">
    <source>
        <dbReference type="Proteomes" id="UP001500630"/>
    </source>
</evidence>
<reference evidence="3" key="1">
    <citation type="journal article" date="2019" name="Int. J. Syst. Evol. Microbiol.">
        <title>The Global Catalogue of Microorganisms (GCM) 10K type strain sequencing project: providing services to taxonomists for standard genome sequencing and annotation.</title>
        <authorList>
            <consortium name="The Broad Institute Genomics Platform"/>
            <consortium name="The Broad Institute Genome Sequencing Center for Infectious Disease"/>
            <person name="Wu L."/>
            <person name="Ma J."/>
        </authorList>
    </citation>
    <scope>NUCLEOTIDE SEQUENCE [LARGE SCALE GENOMIC DNA]</scope>
    <source>
        <strain evidence="3">JCM 17326</strain>
    </source>
</reference>
<dbReference type="Pfam" id="PF24024">
    <property type="entry name" value="DUF7336"/>
    <property type="match status" value="1"/>
</dbReference>
<dbReference type="EMBL" id="BAABDQ010000026">
    <property type="protein sequence ID" value="GAA3591088.1"/>
    <property type="molecule type" value="Genomic_DNA"/>
</dbReference>
<proteinExistence type="predicted"/>
<protein>
    <recommendedName>
        <fullName evidence="1">DUF7336 domain-containing protein</fullName>
    </recommendedName>
</protein>
<feature type="domain" description="DUF7336" evidence="1">
    <location>
        <begin position="1"/>
        <end position="84"/>
    </location>
</feature>
<gene>
    <name evidence="2" type="ORF">GCM10022419_087320</name>
</gene>
<organism evidence="2 3">
    <name type="scientific">Nonomuraea rosea</name>
    <dbReference type="NCBI Taxonomy" id="638574"/>
    <lineage>
        <taxon>Bacteria</taxon>
        <taxon>Bacillati</taxon>
        <taxon>Actinomycetota</taxon>
        <taxon>Actinomycetes</taxon>
        <taxon>Streptosporangiales</taxon>
        <taxon>Streptosporangiaceae</taxon>
        <taxon>Nonomuraea</taxon>
    </lineage>
</organism>
<evidence type="ECO:0000313" key="2">
    <source>
        <dbReference type="EMBL" id="GAA3591088.1"/>
    </source>
</evidence>